<reference evidence="3 4" key="1">
    <citation type="submission" date="2014-04" db="EMBL/GenBank/DDBJ databases">
        <authorList>
            <consortium name="DOE Joint Genome Institute"/>
            <person name="Kuo A."/>
            <person name="Ruytinx J."/>
            <person name="Rineau F."/>
            <person name="Colpaert J."/>
            <person name="Kohler A."/>
            <person name="Nagy L.G."/>
            <person name="Floudas D."/>
            <person name="Copeland A."/>
            <person name="Barry K.W."/>
            <person name="Cichocki N."/>
            <person name="Veneault-Fourrey C."/>
            <person name="LaButti K."/>
            <person name="Lindquist E.A."/>
            <person name="Lipzen A."/>
            <person name="Lundell T."/>
            <person name="Morin E."/>
            <person name="Murat C."/>
            <person name="Sun H."/>
            <person name="Tunlid A."/>
            <person name="Henrissat B."/>
            <person name="Grigoriev I.V."/>
            <person name="Hibbett D.S."/>
            <person name="Martin F."/>
            <person name="Nordberg H.P."/>
            <person name="Cantor M.N."/>
            <person name="Hua S.X."/>
        </authorList>
    </citation>
    <scope>NUCLEOTIDE SEQUENCE [LARGE SCALE GENOMIC DNA]</scope>
    <source>
        <strain evidence="3 4">UH-Slu-Lm8-n1</strain>
    </source>
</reference>
<keyword evidence="2" id="KW-1133">Transmembrane helix</keyword>
<dbReference type="InParanoid" id="A0A0D0B0W5"/>
<keyword evidence="2" id="KW-0472">Membrane</keyword>
<dbReference type="AlphaFoldDB" id="A0A0D0B0W5"/>
<dbReference type="EMBL" id="KN835435">
    <property type="protein sequence ID" value="KIK37688.1"/>
    <property type="molecule type" value="Genomic_DNA"/>
</dbReference>
<protein>
    <submittedName>
        <fullName evidence="3">Unplaced genomic scaffold CY34scaffold_304, whole genome shotgun sequence</fullName>
    </submittedName>
</protein>
<evidence type="ECO:0000313" key="3">
    <source>
        <dbReference type="EMBL" id="KIK37688.1"/>
    </source>
</evidence>
<keyword evidence="2" id="KW-0812">Transmembrane</keyword>
<reference evidence="4" key="2">
    <citation type="submission" date="2015-01" db="EMBL/GenBank/DDBJ databases">
        <title>Evolutionary Origins and Diversification of the Mycorrhizal Mutualists.</title>
        <authorList>
            <consortium name="DOE Joint Genome Institute"/>
            <consortium name="Mycorrhizal Genomics Consortium"/>
            <person name="Kohler A."/>
            <person name="Kuo A."/>
            <person name="Nagy L.G."/>
            <person name="Floudas D."/>
            <person name="Copeland A."/>
            <person name="Barry K.W."/>
            <person name="Cichocki N."/>
            <person name="Veneault-Fourrey C."/>
            <person name="LaButti K."/>
            <person name="Lindquist E.A."/>
            <person name="Lipzen A."/>
            <person name="Lundell T."/>
            <person name="Morin E."/>
            <person name="Murat C."/>
            <person name="Riley R."/>
            <person name="Ohm R."/>
            <person name="Sun H."/>
            <person name="Tunlid A."/>
            <person name="Henrissat B."/>
            <person name="Grigoriev I.V."/>
            <person name="Hibbett D.S."/>
            <person name="Martin F."/>
        </authorList>
    </citation>
    <scope>NUCLEOTIDE SEQUENCE [LARGE SCALE GENOMIC DNA]</scope>
    <source>
        <strain evidence="4">UH-Slu-Lm8-n1</strain>
    </source>
</reference>
<gene>
    <name evidence="3" type="ORF">CY34DRAFT_15535</name>
</gene>
<feature type="transmembrane region" description="Helical" evidence="2">
    <location>
        <begin position="12"/>
        <end position="33"/>
    </location>
</feature>
<evidence type="ECO:0000256" key="1">
    <source>
        <dbReference type="SAM" id="MobiDB-lite"/>
    </source>
</evidence>
<proteinExistence type="predicted"/>
<evidence type="ECO:0000313" key="4">
    <source>
        <dbReference type="Proteomes" id="UP000054485"/>
    </source>
</evidence>
<evidence type="ECO:0000256" key="2">
    <source>
        <dbReference type="SAM" id="Phobius"/>
    </source>
</evidence>
<organism evidence="3 4">
    <name type="scientific">Suillus luteus UH-Slu-Lm8-n1</name>
    <dbReference type="NCBI Taxonomy" id="930992"/>
    <lineage>
        <taxon>Eukaryota</taxon>
        <taxon>Fungi</taxon>
        <taxon>Dikarya</taxon>
        <taxon>Basidiomycota</taxon>
        <taxon>Agaricomycotina</taxon>
        <taxon>Agaricomycetes</taxon>
        <taxon>Agaricomycetidae</taxon>
        <taxon>Boletales</taxon>
        <taxon>Suillineae</taxon>
        <taxon>Suillaceae</taxon>
        <taxon>Suillus</taxon>
    </lineage>
</organism>
<name>A0A0D0B0W5_9AGAM</name>
<keyword evidence="4" id="KW-1185">Reference proteome</keyword>
<dbReference type="HOGENOM" id="CLU_1525737_0_0_1"/>
<feature type="region of interest" description="Disordered" evidence="1">
    <location>
        <begin position="147"/>
        <end position="182"/>
    </location>
</feature>
<accession>A0A0D0B0W5</accession>
<dbReference type="Proteomes" id="UP000054485">
    <property type="component" value="Unassembled WGS sequence"/>
</dbReference>
<sequence>MAGHSIQRQKQLSRLAIIIIVILFAAVLARQLFSGAIRVRDRHPRARSPHTLIEGRWKDVRASLSLPPLPDSINPSVAILPPATLLRPGKLPSRFDLRRKRAEADLQSQSKLHLAADVRDSPRVSVQALAASFRRIAAAEREIAEMRSKHEKSGQKVRVQRRIEDWQDPTNAKDVLTTVPSD</sequence>
<dbReference type="OrthoDB" id="3045172at2759"/>